<evidence type="ECO:0000313" key="4">
    <source>
        <dbReference type="Proteomes" id="UP000695562"/>
    </source>
</evidence>
<evidence type="ECO:0000313" key="3">
    <source>
        <dbReference type="EMBL" id="KAF2074072.1"/>
    </source>
</evidence>
<dbReference type="Proteomes" id="UP000695562">
    <property type="component" value="Unassembled WGS sequence"/>
</dbReference>
<organism evidence="3 4">
    <name type="scientific">Polysphondylium violaceum</name>
    <dbReference type="NCBI Taxonomy" id="133409"/>
    <lineage>
        <taxon>Eukaryota</taxon>
        <taxon>Amoebozoa</taxon>
        <taxon>Evosea</taxon>
        <taxon>Eumycetozoa</taxon>
        <taxon>Dictyostelia</taxon>
        <taxon>Dictyosteliales</taxon>
        <taxon>Dictyosteliaceae</taxon>
        <taxon>Polysphondylium</taxon>
    </lineage>
</organism>
<accession>A0A8J4V4Z2</accession>
<dbReference type="SUPFAM" id="SSF54001">
    <property type="entry name" value="Cysteine proteinases"/>
    <property type="match status" value="1"/>
</dbReference>
<comment type="caution">
    <text evidence="3">The sequence shown here is derived from an EMBL/GenBank/DDBJ whole genome shotgun (WGS) entry which is preliminary data.</text>
</comment>
<name>A0A8J4V4Z2_9MYCE</name>
<dbReference type="OrthoDB" id="19054at2759"/>
<dbReference type="Gene3D" id="3.90.70.80">
    <property type="match status" value="1"/>
</dbReference>
<dbReference type="PANTHER" id="PTHR12419">
    <property type="entry name" value="OTU DOMAIN CONTAINING PROTEIN"/>
    <property type="match status" value="1"/>
</dbReference>
<gene>
    <name evidence="3" type="ORF">CYY_004601</name>
</gene>
<dbReference type="GO" id="GO:0016579">
    <property type="term" value="P:protein deubiquitination"/>
    <property type="evidence" value="ECO:0007669"/>
    <property type="project" value="TreeGrafter"/>
</dbReference>
<feature type="region of interest" description="Disordered" evidence="1">
    <location>
        <begin position="59"/>
        <end position="102"/>
    </location>
</feature>
<dbReference type="FunFam" id="3.90.70.80:FF:000012">
    <property type="entry name" value="OTU domain-containing protein DDB_G0284757"/>
    <property type="match status" value="1"/>
</dbReference>
<dbReference type="EMBL" id="AJWJ01000166">
    <property type="protein sequence ID" value="KAF2074072.1"/>
    <property type="molecule type" value="Genomic_DNA"/>
</dbReference>
<dbReference type="CDD" id="cd22758">
    <property type="entry name" value="OTU_232R-like"/>
    <property type="match status" value="1"/>
</dbReference>
<sequence length="717" mass="83024">MNPNPNSYLFQNINRGQQQPLTPVVGVVPTVIKPTVIHSNGGHGSTNLNNFVVIQPQYQQPQQQNPYQHQQQQIYQQQQQIYQQQINKPPSPNPIQQQPQPSTPFSDYLTKIFDKFNNFSNYHLGVDLSQFDKYEVPSQREFNSIALKIKQNQHIHTGLMPFILATEQYQPPNEFNKVDVIQYYLDGLLSLLVVKSLSGEKTKYDKQIPLFIVKCKSMIEKLSKYLQQQLYNSSNNCNSNSSIVLQNQQKNNPIINHFNKELDMIKNIIVYIQSHEINSETSVYFSKTLFSLLSNKGYFWTIEENNENLKLQYYDIICTDLNRLVQSNAKDNQFKYLMGCYCYSYFKICQGIHNIDSSRFISWPTQKSFDPKIYQLLKSSLEISNNNFVEAFKDPISGSYMWLIYAKTCSLLNYEDKAHIWIQYFINEAYDRVSAASFIQFDPDIAHYRTHDWFIEIMKSIEDEKKNRLIEEQKNAASIASAPITINNNNSNNNNNNNQTITYSGSPSIHGNPGVYELYQEFKENLFLNGMVFKNMNHDTQLIGSNILTDLNSLHPPLQSKEVEIAQKRLDERLELYMLKNSKEIPGDGNCQMHALSDQIYDDIGHSQEIRKTIVDWLRKNKDFQLPNGATLNQFVMSNNWDDYCDEMAKLGNWGDHLTLLAAAEIYGMKISIISSVESSSNFFIEIIPTKIKKEKVLLLSHYAEFHYGSLGLIHNP</sequence>
<evidence type="ECO:0000259" key="2">
    <source>
        <dbReference type="PROSITE" id="PS50802"/>
    </source>
</evidence>
<reference evidence="3" key="1">
    <citation type="submission" date="2020-01" db="EMBL/GenBank/DDBJ databases">
        <title>Development of genomics and gene disruption for Polysphondylium violaceum indicates a role for the polyketide synthase stlB in stalk morphogenesis.</title>
        <authorList>
            <person name="Narita B."/>
            <person name="Kawabe Y."/>
            <person name="Kin K."/>
            <person name="Saito T."/>
            <person name="Gibbs R."/>
            <person name="Kuspa A."/>
            <person name="Muzny D."/>
            <person name="Queller D."/>
            <person name="Richards S."/>
            <person name="Strassman J."/>
            <person name="Sucgang R."/>
            <person name="Worley K."/>
            <person name="Schaap P."/>
        </authorList>
    </citation>
    <scope>NUCLEOTIDE SEQUENCE</scope>
    <source>
        <strain evidence="3">QSvi11</strain>
    </source>
</reference>
<dbReference type="InterPro" id="IPR050704">
    <property type="entry name" value="Peptidase_C85-like"/>
</dbReference>
<dbReference type="PANTHER" id="PTHR12419:SF11">
    <property type="entry name" value="OTU DOMAIN-CONTAINING PROTEIN DDB_G0284757"/>
    <property type="match status" value="1"/>
</dbReference>
<feature type="domain" description="OTU" evidence="2">
    <location>
        <begin position="580"/>
        <end position="714"/>
    </location>
</feature>
<evidence type="ECO:0000256" key="1">
    <source>
        <dbReference type="SAM" id="MobiDB-lite"/>
    </source>
</evidence>
<dbReference type="GO" id="GO:0004843">
    <property type="term" value="F:cysteine-type deubiquitinase activity"/>
    <property type="evidence" value="ECO:0007669"/>
    <property type="project" value="TreeGrafter"/>
</dbReference>
<dbReference type="Pfam" id="PF02338">
    <property type="entry name" value="OTU"/>
    <property type="match status" value="1"/>
</dbReference>
<keyword evidence="4" id="KW-1185">Reference proteome</keyword>
<dbReference type="InterPro" id="IPR038765">
    <property type="entry name" value="Papain-like_cys_pep_sf"/>
</dbReference>
<dbReference type="PROSITE" id="PS50802">
    <property type="entry name" value="OTU"/>
    <property type="match status" value="1"/>
</dbReference>
<protein>
    <recommendedName>
        <fullName evidence="2">OTU domain-containing protein</fullName>
    </recommendedName>
</protein>
<proteinExistence type="predicted"/>
<dbReference type="AlphaFoldDB" id="A0A8J4V4Z2"/>
<dbReference type="InterPro" id="IPR003323">
    <property type="entry name" value="OTU_dom"/>
</dbReference>